<evidence type="ECO:0000259" key="13">
    <source>
        <dbReference type="PROSITE" id="PS50893"/>
    </source>
</evidence>
<comment type="subunit">
    <text evidence="9">The complex is composed of two ATP-binding proteins (NikD and NikE), two transmembrane proteins (NikB and NikC) and a solute-binding protein (NikA).</text>
</comment>
<comment type="catalytic activity">
    <reaction evidence="12">
        <text>Ni(2+)(out) + ATP + H2O = Ni(2+)(in) + ADP + phosphate + H(+)</text>
        <dbReference type="Rhea" id="RHEA:15557"/>
        <dbReference type="ChEBI" id="CHEBI:15377"/>
        <dbReference type="ChEBI" id="CHEBI:15378"/>
        <dbReference type="ChEBI" id="CHEBI:30616"/>
        <dbReference type="ChEBI" id="CHEBI:43474"/>
        <dbReference type="ChEBI" id="CHEBI:49786"/>
        <dbReference type="ChEBI" id="CHEBI:456216"/>
        <dbReference type="EC" id="7.2.2.11"/>
    </reaction>
    <physiologicalReaction direction="left-to-right" evidence="12">
        <dbReference type="Rhea" id="RHEA:15558"/>
    </physiologicalReaction>
</comment>
<dbReference type="EMBL" id="AOMF01000188">
    <property type="protein sequence ID" value="EMA48542.1"/>
    <property type="molecule type" value="Genomic_DNA"/>
</dbReference>
<evidence type="ECO:0000256" key="12">
    <source>
        <dbReference type="ARBA" id="ARBA00048610"/>
    </source>
</evidence>
<dbReference type="GO" id="GO:0016887">
    <property type="term" value="F:ATP hydrolysis activity"/>
    <property type="evidence" value="ECO:0007669"/>
    <property type="project" value="InterPro"/>
</dbReference>
<organism evidence="14 15">
    <name type="scientific">Halococcus thailandensis JCM 13552</name>
    <dbReference type="NCBI Taxonomy" id="1227457"/>
    <lineage>
        <taxon>Archaea</taxon>
        <taxon>Methanobacteriati</taxon>
        <taxon>Methanobacteriota</taxon>
        <taxon>Stenosarchaea group</taxon>
        <taxon>Halobacteria</taxon>
        <taxon>Halobacteriales</taxon>
        <taxon>Halococcaceae</taxon>
        <taxon>Halococcus</taxon>
    </lineage>
</organism>
<dbReference type="SUPFAM" id="SSF52540">
    <property type="entry name" value="P-loop containing nucleoside triphosphate hydrolases"/>
    <property type="match status" value="1"/>
</dbReference>
<dbReference type="Proteomes" id="UP000011680">
    <property type="component" value="Unassembled WGS sequence"/>
</dbReference>
<evidence type="ECO:0000256" key="2">
    <source>
        <dbReference type="ARBA" id="ARBA00022448"/>
    </source>
</evidence>
<dbReference type="Pfam" id="PF00005">
    <property type="entry name" value="ABC_tran"/>
    <property type="match status" value="1"/>
</dbReference>
<name>M0MS58_9EURY</name>
<dbReference type="eggNOG" id="arCOG00181">
    <property type="taxonomic scope" value="Archaea"/>
</dbReference>
<evidence type="ECO:0000256" key="9">
    <source>
        <dbReference type="ARBA" id="ARBA00038669"/>
    </source>
</evidence>
<evidence type="ECO:0000256" key="5">
    <source>
        <dbReference type="ARBA" id="ARBA00022840"/>
    </source>
</evidence>
<evidence type="ECO:0000256" key="11">
    <source>
        <dbReference type="ARBA" id="ARBA00044143"/>
    </source>
</evidence>
<dbReference type="GO" id="GO:0015833">
    <property type="term" value="P:peptide transport"/>
    <property type="evidence" value="ECO:0007669"/>
    <property type="project" value="InterPro"/>
</dbReference>
<comment type="caution">
    <text evidence="14">The sequence shown here is derived from an EMBL/GenBank/DDBJ whole genome shotgun (WGS) entry which is preliminary data.</text>
</comment>
<evidence type="ECO:0000256" key="10">
    <source>
        <dbReference type="ARBA" id="ARBA00039098"/>
    </source>
</evidence>
<dbReference type="InterPro" id="IPR017871">
    <property type="entry name" value="ABC_transporter-like_CS"/>
</dbReference>
<dbReference type="PANTHER" id="PTHR43297:SF13">
    <property type="entry name" value="NICKEL ABC TRANSPORTER, ATP-BINDING PROTEIN"/>
    <property type="match status" value="1"/>
</dbReference>
<keyword evidence="2" id="KW-0813">Transport</keyword>
<reference evidence="14 15" key="1">
    <citation type="journal article" date="2014" name="PLoS Genet.">
        <title>Phylogenetically driven sequencing of extremely halophilic archaea reveals strategies for static and dynamic osmo-response.</title>
        <authorList>
            <person name="Becker E.A."/>
            <person name="Seitzer P.M."/>
            <person name="Tritt A."/>
            <person name="Larsen D."/>
            <person name="Krusor M."/>
            <person name="Yao A.I."/>
            <person name="Wu D."/>
            <person name="Madern D."/>
            <person name="Eisen J.A."/>
            <person name="Darling A.E."/>
            <person name="Facciotti M.T."/>
        </authorList>
    </citation>
    <scope>NUCLEOTIDE SEQUENCE [LARGE SCALE GENOMIC DNA]</scope>
    <source>
        <strain evidence="14 15">JCM 13552</strain>
    </source>
</reference>
<protein>
    <recommendedName>
        <fullName evidence="11">Nickel import system ATP-binding protein NikD</fullName>
        <ecNumber evidence="10">7.2.2.11</ecNumber>
    </recommendedName>
</protein>
<keyword evidence="7" id="KW-0406">Ion transport</keyword>
<feature type="domain" description="ABC transporter" evidence="13">
    <location>
        <begin position="17"/>
        <end position="267"/>
    </location>
</feature>
<evidence type="ECO:0000256" key="3">
    <source>
        <dbReference type="ARBA" id="ARBA00022475"/>
    </source>
</evidence>
<accession>M0MS58</accession>
<keyword evidence="6" id="KW-1278">Translocase</keyword>
<dbReference type="InterPro" id="IPR013563">
    <property type="entry name" value="Oligopep_ABC_C"/>
</dbReference>
<dbReference type="InterPro" id="IPR050388">
    <property type="entry name" value="ABC_Ni/Peptide_Import"/>
</dbReference>
<dbReference type="Pfam" id="PF08352">
    <property type="entry name" value="oligo_HPY"/>
    <property type="match status" value="1"/>
</dbReference>
<keyword evidence="3" id="KW-1003">Cell membrane</keyword>
<dbReference type="GO" id="GO:0015413">
    <property type="term" value="F:ABC-type nickel transporter activity"/>
    <property type="evidence" value="ECO:0007669"/>
    <property type="project" value="UniProtKB-EC"/>
</dbReference>
<dbReference type="AlphaFoldDB" id="M0MS58"/>
<dbReference type="InterPro" id="IPR003593">
    <property type="entry name" value="AAA+_ATPase"/>
</dbReference>
<evidence type="ECO:0000313" key="15">
    <source>
        <dbReference type="Proteomes" id="UP000011680"/>
    </source>
</evidence>
<dbReference type="FunFam" id="3.40.50.300:FF:000016">
    <property type="entry name" value="Oligopeptide ABC transporter ATP-binding component"/>
    <property type="match status" value="1"/>
</dbReference>
<dbReference type="PATRIC" id="fig|1227457.3.peg.3923"/>
<dbReference type="EC" id="7.2.2.11" evidence="10"/>
<keyword evidence="5 14" id="KW-0067">ATP-binding</keyword>
<keyword evidence="8" id="KW-0472">Membrane</keyword>
<dbReference type="SMART" id="SM00382">
    <property type="entry name" value="AAA"/>
    <property type="match status" value="1"/>
</dbReference>
<evidence type="ECO:0000256" key="7">
    <source>
        <dbReference type="ARBA" id="ARBA00023065"/>
    </source>
</evidence>
<evidence type="ECO:0000256" key="4">
    <source>
        <dbReference type="ARBA" id="ARBA00022741"/>
    </source>
</evidence>
<dbReference type="InterPro" id="IPR027417">
    <property type="entry name" value="P-loop_NTPase"/>
</dbReference>
<evidence type="ECO:0000313" key="14">
    <source>
        <dbReference type="EMBL" id="EMA48542.1"/>
    </source>
</evidence>
<evidence type="ECO:0000256" key="1">
    <source>
        <dbReference type="ARBA" id="ARBA00004202"/>
    </source>
</evidence>
<dbReference type="Gene3D" id="3.40.50.300">
    <property type="entry name" value="P-loop containing nucleotide triphosphate hydrolases"/>
    <property type="match status" value="1"/>
</dbReference>
<sequence>MILVTKESNRLMTEKILEVDNLTTSFDTEEGTVRAVNNISFSIEEGETMGIVGESGSGKSVTALSVMRLIESNGSIENGTIHYRGSNLLEKTESEIQSIRGSEISMVFQDTLDSLNPVYTIGTQINRVIRKHRDMDNKEAREETIRLLEQVGIPNAEERIDDYPHQFSGGMRQRALIAMAISCNPSVLIADEPTTALDVTIEAQIFEVLDKIQHETGMSIIVITHDLGVVAGVCDFVNVMYGGEIVEKSKTDDIFGDPQHPYTRGLLRSIPRIGKEEDRLRGIEGNVPNPAALPSGCTFHPRCPHATDECRQHDPSLQEVKRNHRAACIHIDGYKSLHKEDKEIIINDRKKGESDD</sequence>
<evidence type="ECO:0000256" key="8">
    <source>
        <dbReference type="ARBA" id="ARBA00023136"/>
    </source>
</evidence>
<keyword evidence="15" id="KW-1185">Reference proteome</keyword>
<gene>
    <name evidence="14" type="ORF">C451_20135</name>
</gene>
<dbReference type="PROSITE" id="PS50893">
    <property type="entry name" value="ABC_TRANSPORTER_2"/>
    <property type="match status" value="1"/>
</dbReference>
<dbReference type="NCBIfam" id="TIGR01727">
    <property type="entry name" value="oligo_HPY"/>
    <property type="match status" value="1"/>
</dbReference>
<proteinExistence type="predicted"/>
<dbReference type="PROSITE" id="PS00211">
    <property type="entry name" value="ABC_TRANSPORTER_1"/>
    <property type="match status" value="1"/>
</dbReference>
<dbReference type="GO" id="GO:0005886">
    <property type="term" value="C:plasma membrane"/>
    <property type="evidence" value="ECO:0007669"/>
    <property type="project" value="UniProtKB-SubCell"/>
</dbReference>
<evidence type="ECO:0000256" key="6">
    <source>
        <dbReference type="ARBA" id="ARBA00022967"/>
    </source>
</evidence>
<dbReference type="CDD" id="cd03257">
    <property type="entry name" value="ABC_NikE_OppD_transporters"/>
    <property type="match status" value="1"/>
</dbReference>
<comment type="subcellular location">
    <subcellularLocation>
        <location evidence="1">Cell membrane</location>
        <topology evidence="1">Peripheral membrane protein</topology>
    </subcellularLocation>
</comment>
<dbReference type="PANTHER" id="PTHR43297">
    <property type="entry name" value="OLIGOPEPTIDE TRANSPORT ATP-BINDING PROTEIN APPD"/>
    <property type="match status" value="1"/>
</dbReference>
<dbReference type="STRING" id="1227457.C451_20135"/>
<dbReference type="GO" id="GO:0005524">
    <property type="term" value="F:ATP binding"/>
    <property type="evidence" value="ECO:0007669"/>
    <property type="project" value="UniProtKB-KW"/>
</dbReference>
<dbReference type="InterPro" id="IPR003439">
    <property type="entry name" value="ABC_transporter-like_ATP-bd"/>
</dbReference>
<keyword evidence="4" id="KW-0547">Nucleotide-binding</keyword>